<protein>
    <submittedName>
        <fullName evidence="2">Aromatic ring-opening dioxygenase LigA</fullName>
    </submittedName>
</protein>
<keyword evidence="3" id="KW-1185">Reference proteome</keyword>
<feature type="transmembrane region" description="Helical" evidence="1">
    <location>
        <begin position="6"/>
        <end position="29"/>
    </location>
</feature>
<reference evidence="2 3" key="1">
    <citation type="submission" date="2020-08" db="EMBL/GenBank/DDBJ databases">
        <title>Genome sequence of Tessaracoccus defluvii JCM 17540T.</title>
        <authorList>
            <person name="Hyun D.-W."/>
            <person name="Bae J.-W."/>
        </authorList>
    </citation>
    <scope>NUCLEOTIDE SEQUENCE [LARGE SCALE GENOMIC DNA]</scope>
    <source>
        <strain evidence="2 3">JCM 17540</strain>
    </source>
</reference>
<feature type="transmembrane region" description="Helical" evidence="1">
    <location>
        <begin position="123"/>
        <end position="146"/>
    </location>
</feature>
<keyword evidence="1" id="KW-1133">Transmembrane helix</keyword>
<dbReference type="GO" id="GO:0051213">
    <property type="term" value="F:dioxygenase activity"/>
    <property type="evidence" value="ECO:0007669"/>
    <property type="project" value="UniProtKB-KW"/>
</dbReference>
<dbReference type="KEGG" id="tdf:H9L22_07025"/>
<dbReference type="EMBL" id="CP060789">
    <property type="protein sequence ID" value="QNP57052.1"/>
    <property type="molecule type" value="Genomic_DNA"/>
</dbReference>
<evidence type="ECO:0000256" key="1">
    <source>
        <dbReference type="SAM" id="Phobius"/>
    </source>
</evidence>
<evidence type="ECO:0000313" key="2">
    <source>
        <dbReference type="EMBL" id="QNP57052.1"/>
    </source>
</evidence>
<keyword evidence="1" id="KW-0472">Membrane</keyword>
<organism evidence="2 3">
    <name type="scientific">Tessaracoccus defluvii</name>
    <dbReference type="NCBI Taxonomy" id="1285901"/>
    <lineage>
        <taxon>Bacteria</taxon>
        <taxon>Bacillati</taxon>
        <taxon>Actinomycetota</taxon>
        <taxon>Actinomycetes</taxon>
        <taxon>Propionibacteriales</taxon>
        <taxon>Propionibacteriaceae</taxon>
        <taxon>Tessaracoccus</taxon>
    </lineage>
</organism>
<gene>
    <name evidence="2" type="ORF">H9L22_07025</name>
</gene>
<keyword evidence="1" id="KW-0812">Transmembrane</keyword>
<name>A0A7H0H936_9ACTN</name>
<keyword evidence="2" id="KW-0223">Dioxygenase</keyword>
<proteinExistence type="predicted"/>
<evidence type="ECO:0000313" key="3">
    <source>
        <dbReference type="Proteomes" id="UP000516117"/>
    </source>
</evidence>
<dbReference type="RefSeq" id="WP_187722151.1">
    <property type="nucleotide sequence ID" value="NZ_BAABBL010000003.1"/>
</dbReference>
<sequence>MKATKIVGVLSIVAGIIMIVAGALTWGTVTSQLQAERITVPGDSQFMGGAFKNKEVGGPLTAFAQAEAINMHAMKASEGKTYAELGALVTENKDNPEVAEKYQAQRNTVMNGSFLRASLFSSVIAYGVSALVMGLGLIIGLMGWAFTTIKPAAAADAVVGDTTA</sequence>
<accession>A0A7H0H936</accession>
<keyword evidence="2" id="KW-0560">Oxidoreductase</keyword>
<dbReference type="Proteomes" id="UP000516117">
    <property type="component" value="Chromosome"/>
</dbReference>
<dbReference type="AlphaFoldDB" id="A0A7H0H936"/>